<comment type="similarity">
    <text evidence="2">Belongs to the Nudix hydrolase family.</text>
</comment>
<keyword evidence="9" id="KW-0234">DNA repair</keyword>
<dbReference type="PROSITE" id="PS51462">
    <property type="entry name" value="NUDIX"/>
    <property type="match status" value="1"/>
</dbReference>
<dbReference type="PRINTS" id="PR00502">
    <property type="entry name" value="NUDIXFAMILY"/>
</dbReference>
<evidence type="ECO:0000313" key="14">
    <source>
        <dbReference type="Proteomes" id="UP001385809"/>
    </source>
</evidence>
<sequence length="132" mass="14403">MRVVVGAAVVRDGRLLVAQRAEPPDMRGRWELPGGSVEDGESETDALARELREELAYAVVVGERLGPDVPVIGRAGQELVLRFYRCRPENGAEPVALEHLALRWVDADELDGVDWLPADEVLLPALREALGG</sequence>
<dbReference type="SUPFAM" id="SSF55811">
    <property type="entry name" value="Nudix"/>
    <property type="match status" value="1"/>
</dbReference>
<evidence type="ECO:0000256" key="11">
    <source>
        <dbReference type="ARBA" id="ARBA00038905"/>
    </source>
</evidence>
<evidence type="ECO:0000256" key="9">
    <source>
        <dbReference type="ARBA" id="ARBA00023204"/>
    </source>
</evidence>
<evidence type="ECO:0000256" key="6">
    <source>
        <dbReference type="ARBA" id="ARBA00022763"/>
    </source>
</evidence>
<gene>
    <name evidence="13" type="ORF">WCD74_06925</name>
</gene>
<keyword evidence="6" id="KW-0227">DNA damage</keyword>
<evidence type="ECO:0000259" key="12">
    <source>
        <dbReference type="PROSITE" id="PS51462"/>
    </source>
</evidence>
<protein>
    <recommendedName>
        <fullName evidence="11">8-oxo-dGTP diphosphatase</fullName>
        <ecNumber evidence="11">3.6.1.55</ecNumber>
    </recommendedName>
</protein>
<organism evidence="13 14">
    <name type="scientific">Actinomycetospora aurantiaca</name>
    <dbReference type="NCBI Taxonomy" id="3129233"/>
    <lineage>
        <taxon>Bacteria</taxon>
        <taxon>Bacillati</taxon>
        <taxon>Actinomycetota</taxon>
        <taxon>Actinomycetes</taxon>
        <taxon>Pseudonocardiales</taxon>
        <taxon>Pseudonocardiaceae</taxon>
        <taxon>Actinomycetospora</taxon>
    </lineage>
</organism>
<evidence type="ECO:0000256" key="7">
    <source>
        <dbReference type="ARBA" id="ARBA00022801"/>
    </source>
</evidence>
<comment type="caution">
    <text evidence="13">The sequence shown here is derived from an EMBL/GenBank/DDBJ whole genome shotgun (WGS) entry which is preliminary data.</text>
</comment>
<dbReference type="InterPro" id="IPR015797">
    <property type="entry name" value="NUDIX_hydrolase-like_dom_sf"/>
</dbReference>
<dbReference type="EMBL" id="JBBEGN010000002">
    <property type="protein sequence ID" value="MEJ2867492.1"/>
    <property type="molecule type" value="Genomic_DNA"/>
</dbReference>
<dbReference type="InterPro" id="IPR000086">
    <property type="entry name" value="NUDIX_hydrolase_dom"/>
</dbReference>
<dbReference type="RefSeq" id="WP_337694092.1">
    <property type="nucleotide sequence ID" value="NZ_JBBEGN010000002.1"/>
</dbReference>
<evidence type="ECO:0000256" key="5">
    <source>
        <dbReference type="ARBA" id="ARBA00022723"/>
    </source>
</evidence>
<feature type="domain" description="Nudix hydrolase" evidence="12">
    <location>
        <begin position="1"/>
        <end position="130"/>
    </location>
</feature>
<keyword evidence="5" id="KW-0479">Metal-binding</keyword>
<evidence type="ECO:0000256" key="1">
    <source>
        <dbReference type="ARBA" id="ARBA00001946"/>
    </source>
</evidence>
<accession>A0ABU8MK35</accession>
<dbReference type="Gene3D" id="3.90.79.10">
    <property type="entry name" value="Nucleoside Triphosphate Pyrophosphohydrolase"/>
    <property type="match status" value="1"/>
</dbReference>
<dbReference type="Proteomes" id="UP001385809">
    <property type="component" value="Unassembled WGS sequence"/>
</dbReference>
<keyword evidence="8" id="KW-0460">Magnesium</keyword>
<evidence type="ECO:0000256" key="10">
    <source>
        <dbReference type="ARBA" id="ARBA00035861"/>
    </source>
</evidence>
<dbReference type="CDD" id="cd03425">
    <property type="entry name" value="NUDIX_MutT_NudA_like"/>
    <property type="match status" value="1"/>
</dbReference>
<keyword evidence="4" id="KW-0235">DNA replication</keyword>
<keyword evidence="7 13" id="KW-0378">Hydrolase</keyword>
<proteinExistence type="inferred from homology"/>
<evidence type="ECO:0000256" key="4">
    <source>
        <dbReference type="ARBA" id="ARBA00022705"/>
    </source>
</evidence>
<evidence type="ECO:0000256" key="8">
    <source>
        <dbReference type="ARBA" id="ARBA00022842"/>
    </source>
</evidence>
<evidence type="ECO:0000256" key="2">
    <source>
        <dbReference type="ARBA" id="ARBA00005582"/>
    </source>
</evidence>
<name>A0ABU8MK35_9PSEU</name>
<keyword evidence="3" id="KW-0515">Mutator protein</keyword>
<comment type="catalytic activity">
    <reaction evidence="10">
        <text>8-oxo-dGTP + H2O = 8-oxo-dGMP + diphosphate + H(+)</text>
        <dbReference type="Rhea" id="RHEA:31575"/>
        <dbReference type="ChEBI" id="CHEBI:15377"/>
        <dbReference type="ChEBI" id="CHEBI:15378"/>
        <dbReference type="ChEBI" id="CHEBI:33019"/>
        <dbReference type="ChEBI" id="CHEBI:63224"/>
        <dbReference type="ChEBI" id="CHEBI:77896"/>
        <dbReference type="EC" id="3.6.1.55"/>
    </reaction>
</comment>
<dbReference type="Pfam" id="PF00293">
    <property type="entry name" value="NUDIX"/>
    <property type="match status" value="1"/>
</dbReference>
<dbReference type="InterPro" id="IPR047127">
    <property type="entry name" value="MutT-like"/>
</dbReference>
<reference evidence="13 14" key="1">
    <citation type="submission" date="2024-03" db="EMBL/GenBank/DDBJ databases">
        <title>Actinomycetospora sp. OC33-EN08, a novel actinomycete isolated from wild orchid (Aerides multiflora).</title>
        <authorList>
            <person name="Suriyachadkun C."/>
        </authorList>
    </citation>
    <scope>NUCLEOTIDE SEQUENCE [LARGE SCALE GENOMIC DNA]</scope>
    <source>
        <strain evidence="13 14">OC33-EN08</strain>
    </source>
</reference>
<evidence type="ECO:0000256" key="3">
    <source>
        <dbReference type="ARBA" id="ARBA00022457"/>
    </source>
</evidence>
<dbReference type="EC" id="3.6.1.55" evidence="11"/>
<dbReference type="PANTHER" id="PTHR47707:SF1">
    <property type="entry name" value="NUDIX HYDROLASE FAMILY PROTEIN"/>
    <property type="match status" value="1"/>
</dbReference>
<dbReference type="InterPro" id="IPR020476">
    <property type="entry name" value="Nudix_hydrolase"/>
</dbReference>
<evidence type="ECO:0000313" key="13">
    <source>
        <dbReference type="EMBL" id="MEJ2867492.1"/>
    </source>
</evidence>
<comment type="cofactor">
    <cofactor evidence="1">
        <name>Mg(2+)</name>
        <dbReference type="ChEBI" id="CHEBI:18420"/>
    </cofactor>
</comment>
<dbReference type="PANTHER" id="PTHR47707">
    <property type="entry name" value="8-OXO-DGTP DIPHOSPHATASE"/>
    <property type="match status" value="1"/>
</dbReference>
<keyword evidence="14" id="KW-1185">Reference proteome</keyword>
<dbReference type="GO" id="GO:0016787">
    <property type="term" value="F:hydrolase activity"/>
    <property type="evidence" value="ECO:0007669"/>
    <property type="project" value="UniProtKB-KW"/>
</dbReference>